<keyword evidence="4" id="KW-0547">Nucleotide-binding</keyword>
<dbReference type="InterPro" id="IPR027417">
    <property type="entry name" value="P-loop_NTPase"/>
</dbReference>
<evidence type="ECO:0000256" key="8">
    <source>
        <dbReference type="ARBA" id="ARBA00033408"/>
    </source>
</evidence>
<evidence type="ECO:0000256" key="7">
    <source>
        <dbReference type="ARBA" id="ARBA00023204"/>
    </source>
</evidence>
<evidence type="ECO:0000256" key="10">
    <source>
        <dbReference type="SAM" id="Coils"/>
    </source>
</evidence>
<evidence type="ECO:0000256" key="6">
    <source>
        <dbReference type="ARBA" id="ARBA00022840"/>
    </source>
</evidence>
<dbReference type="PIRSF" id="PIRSF003128">
    <property type="entry name" value="RecN"/>
    <property type="match status" value="1"/>
</dbReference>
<evidence type="ECO:0000256" key="4">
    <source>
        <dbReference type="ARBA" id="ARBA00022741"/>
    </source>
</evidence>
<comment type="caution">
    <text evidence="12">The sequence shown here is derived from an EMBL/GenBank/DDBJ whole genome shotgun (WGS) entry which is preliminary data.</text>
</comment>
<reference evidence="12" key="2">
    <citation type="submission" date="2021-08" db="EMBL/GenBank/DDBJ databases">
        <authorList>
            <person name="Tani A."/>
            <person name="Ola A."/>
            <person name="Ogura Y."/>
            <person name="Katsura K."/>
            <person name="Hayashi T."/>
        </authorList>
    </citation>
    <scope>NUCLEOTIDE SEQUENCE</scope>
    <source>
        <strain evidence="12">LMG 23639</strain>
    </source>
</reference>
<dbReference type="EMBL" id="BPQR01000059">
    <property type="protein sequence ID" value="GJE08025.1"/>
    <property type="molecule type" value="Genomic_DNA"/>
</dbReference>
<evidence type="ECO:0000259" key="11">
    <source>
        <dbReference type="Pfam" id="PF02463"/>
    </source>
</evidence>
<evidence type="ECO:0000313" key="12">
    <source>
        <dbReference type="EMBL" id="GJE08025.1"/>
    </source>
</evidence>
<keyword evidence="6" id="KW-0067">ATP-binding</keyword>
<keyword evidence="7 9" id="KW-0234">DNA repair</keyword>
<dbReference type="InterPro" id="IPR004604">
    <property type="entry name" value="DNA_recomb/repair_RecN"/>
</dbReference>
<dbReference type="SUPFAM" id="SSF52540">
    <property type="entry name" value="P-loop containing nucleoside triphosphate hydrolases"/>
    <property type="match status" value="2"/>
</dbReference>
<feature type="coiled-coil region" evidence="10">
    <location>
        <begin position="159"/>
        <end position="193"/>
    </location>
</feature>
<name>A0ABQ4SXT6_9HYPH</name>
<dbReference type="RefSeq" id="WP_238277476.1">
    <property type="nucleotide sequence ID" value="NZ_BPQR01000059.1"/>
</dbReference>
<evidence type="ECO:0000313" key="13">
    <source>
        <dbReference type="Proteomes" id="UP001055102"/>
    </source>
</evidence>
<comment type="similarity">
    <text evidence="2 9">Belongs to the RecN family.</text>
</comment>
<evidence type="ECO:0000256" key="2">
    <source>
        <dbReference type="ARBA" id="ARBA00009441"/>
    </source>
</evidence>
<sequence>MLVQLAIRDIVLIDKLELNFRDGLSVLTGETGAGKSILLDAFSLALGGRGDGGLVRHGEAQGAVTAVFDVGLDHPARRIAGEAGIDTEGDLILRRTQMADGRTRAFVNDQAIGVQTLRAIGAALVEIHGQHDDRALADAGAHRAILDAFGGLHGPLATVAEASRRVKAARASLAAQRAQVEAAQRESDFLRHAVDELGTLAPEAGEEASLAERRAIMQQSEKIARELNDALEALGGQGSAVPHLASAVRRLERRAEQLPALVEPCVRALDAALVALDEARGVLDAAVAETEFDPRELERAEERLFALRAASRKYDKPADDLAALRERFEGEVAAIDAGAERLAGLEADLAGAEAAYAAASEKLAAGRRRAAKALDAAVKAELPPLKLERARFITEIATDPESRDPAGTERVEFWAQTNPGTRAGPMMKVASGGELSRFLLALKVVLADRGSAPTLIFDEIDTGVGGAVADAIGVRLGRLSETVQVVAVTHAPQVAARAATHFLIAKDGVKGAARVATRVTPLDPPARREEIARMLAGATVTDEARAAAARLLAATETPAPVP</sequence>
<dbReference type="Gene3D" id="3.40.50.300">
    <property type="entry name" value="P-loop containing nucleotide triphosphate hydrolases"/>
    <property type="match status" value="2"/>
</dbReference>
<dbReference type="Proteomes" id="UP001055102">
    <property type="component" value="Unassembled WGS sequence"/>
</dbReference>
<comment type="function">
    <text evidence="1 9">May be involved in recombinational repair of damaged DNA.</text>
</comment>
<gene>
    <name evidence="12" type="primary">recN</name>
    <name evidence="12" type="ORF">AOPFMNJM_3357</name>
</gene>
<accession>A0ABQ4SXT6</accession>
<keyword evidence="10" id="KW-0175">Coiled coil</keyword>
<dbReference type="Pfam" id="PF02463">
    <property type="entry name" value="SMC_N"/>
    <property type="match status" value="1"/>
</dbReference>
<dbReference type="PANTHER" id="PTHR11059:SF0">
    <property type="entry name" value="DNA REPAIR PROTEIN RECN"/>
    <property type="match status" value="1"/>
</dbReference>
<keyword evidence="13" id="KW-1185">Reference proteome</keyword>
<dbReference type="InterPro" id="IPR003395">
    <property type="entry name" value="RecF/RecN/SMC_N"/>
</dbReference>
<evidence type="ECO:0000256" key="5">
    <source>
        <dbReference type="ARBA" id="ARBA00022763"/>
    </source>
</evidence>
<dbReference type="CDD" id="cd03241">
    <property type="entry name" value="ABC_RecN"/>
    <property type="match status" value="2"/>
</dbReference>
<feature type="domain" description="RecF/RecN/SMC N-terminal" evidence="11">
    <location>
        <begin position="14"/>
        <end position="503"/>
    </location>
</feature>
<organism evidence="12 13">
    <name type="scientific">Methylobacterium jeotgali</name>
    <dbReference type="NCBI Taxonomy" id="381630"/>
    <lineage>
        <taxon>Bacteria</taxon>
        <taxon>Pseudomonadati</taxon>
        <taxon>Pseudomonadota</taxon>
        <taxon>Alphaproteobacteria</taxon>
        <taxon>Hyphomicrobiales</taxon>
        <taxon>Methylobacteriaceae</taxon>
        <taxon>Methylobacterium</taxon>
    </lineage>
</organism>
<reference evidence="12" key="1">
    <citation type="journal article" date="2021" name="Front. Microbiol.">
        <title>Comprehensive Comparative Genomics and Phenotyping of Methylobacterium Species.</title>
        <authorList>
            <person name="Alessa O."/>
            <person name="Ogura Y."/>
            <person name="Fujitani Y."/>
            <person name="Takami H."/>
            <person name="Hayashi T."/>
            <person name="Sahin N."/>
            <person name="Tani A."/>
        </authorList>
    </citation>
    <scope>NUCLEOTIDE SEQUENCE</scope>
    <source>
        <strain evidence="12">LMG 23639</strain>
    </source>
</reference>
<evidence type="ECO:0000256" key="1">
    <source>
        <dbReference type="ARBA" id="ARBA00003618"/>
    </source>
</evidence>
<proteinExistence type="inferred from homology"/>
<dbReference type="NCBIfam" id="TIGR00634">
    <property type="entry name" value="recN"/>
    <property type="match status" value="1"/>
</dbReference>
<evidence type="ECO:0000256" key="9">
    <source>
        <dbReference type="PIRNR" id="PIRNR003128"/>
    </source>
</evidence>
<protein>
    <recommendedName>
        <fullName evidence="3 9">DNA repair protein RecN</fullName>
    </recommendedName>
    <alternativeName>
        <fullName evidence="8 9">Recombination protein N</fullName>
    </alternativeName>
</protein>
<evidence type="ECO:0000256" key="3">
    <source>
        <dbReference type="ARBA" id="ARBA00021315"/>
    </source>
</evidence>
<keyword evidence="5 9" id="KW-0227">DNA damage</keyword>
<dbReference type="PANTHER" id="PTHR11059">
    <property type="entry name" value="DNA REPAIR PROTEIN RECN"/>
    <property type="match status" value="1"/>
</dbReference>